<dbReference type="PROSITE" id="PS50943">
    <property type="entry name" value="HTH_CROC1"/>
    <property type="match status" value="1"/>
</dbReference>
<gene>
    <name evidence="2" type="ORF">COX80_01895</name>
</gene>
<dbReference type="Pfam" id="PF13274">
    <property type="entry name" value="SocA_Panacea"/>
    <property type="match status" value="1"/>
</dbReference>
<dbReference type="InterPro" id="IPR025272">
    <property type="entry name" value="SocA_Panacea"/>
</dbReference>
<sequence length="228" mass="27057">MTNKYCELIKKLRIEKGLSQEDIYSKLDTSRSTYIAFEQGKTDLNFSQMVKIADIFGISLENIESGMYPNMKKYKEMILSFLRLANSSDKKIPKTKLAKLVYLADFNWFYEKLDSMSGMQYRRQTYGPVPDMYFRALDELESDGKIVIDRSKNNMFLIKESESNTKQQFDDLNSEEKKLIKNISKRWNDKRTEEIVNFTHNQLPYFLCREDEIIPYELITQEDPKNLY</sequence>
<reference evidence="3" key="1">
    <citation type="submission" date="2017-09" db="EMBL/GenBank/DDBJ databases">
        <title>Depth-based differentiation of microbial function through sediment-hosted aquifers and enrichment of novel symbionts in the deep terrestrial subsurface.</title>
        <authorList>
            <person name="Probst A.J."/>
            <person name="Ladd B."/>
            <person name="Jarett J.K."/>
            <person name="Geller-Mcgrath D.E."/>
            <person name="Sieber C.M.K."/>
            <person name="Emerson J.B."/>
            <person name="Anantharaman K."/>
            <person name="Thomas B.C."/>
            <person name="Malmstrom R."/>
            <person name="Stieglmeier M."/>
            <person name="Klingl A."/>
            <person name="Woyke T."/>
            <person name="Ryan C.M."/>
            <person name="Banfield J.F."/>
        </authorList>
    </citation>
    <scope>NUCLEOTIDE SEQUENCE [LARGE SCALE GENOMIC DNA]</scope>
</reference>
<dbReference type="CDD" id="cd00093">
    <property type="entry name" value="HTH_XRE"/>
    <property type="match status" value="1"/>
</dbReference>
<feature type="domain" description="HTH cro/C1-type" evidence="1">
    <location>
        <begin position="9"/>
        <end position="63"/>
    </location>
</feature>
<dbReference type="GO" id="GO:0003677">
    <property type="term" value="F:DNA binding"/>
    <property type="evidence" value="ECO:0007669"/>
    <property type="project" value="InterPro"/>
</dbReference>
<dbReference type="Gene3D" id="1.10.260.40">
    <property type="entry name" value="lambda repressor-like DNA-binding domains"/>
    <property type="match status" value="1"/>
</dbReference>
<dbReference type="SMART" id="SM00530">
    <property type="entry name" value="HTH_XRE"/>
    <property type="match status" value="1"/>
</dbReference>
<evidence type="ECO:0000259" key="1">
    <source>
        <dbReference type="PROSITE" id="PS50943"/>
    </source>
</evidence>
<accession>A0A2M7VB29</accession>
<dbReference type="Proteomes" id="UP000231453">
    <property type="component" value="Unassembled WGS sequence"/>
</dbReference>
<dbReference type="AlphaFoldDB" id="A0A2M7VB29"/>
<evidence type="ECO:0000313" key="3">
    <source>
        <dbReference type="Proteomes" id="UP000231453"/>
    </source>
</evidence>
<name>A0A2M7VB29_9BACT</name>
<organism evidence="2 3">
    <name type="scientific">Candidatus Magasanikbacteria bacterium CG_4_10_14_0_2_um_filter_33_14</name>
    <dbReference type="NCBI Taxonomy" id="1974636"/>
    <lineage>
        <taxon>Bacteria</taxon>
        <taxon>Candidatus Magasanikiibacteriota</taxon>
    </lineage>
</organism>
<dbReference type="SUPFAM" id="SSF47413">
    <property type="entry name" value="lambda repressor-like DNA-binding domains"/>
    <property type="match status" value="1"/>
</dbReference>
<dbReference type="InterPro" id="IPR010982">
    <property type="entry name" value="Lambda_DNA-bd_dom_sf"/>
</dbReference>
<protein>
    <recommendedName>
        <fullName evidence="1">HTH cro/C1-type domain-containing protein</fullName>
    </recommendedName>
</protein>
<dbReference type="EMBL" id="PFPL01000032">
    <property type="protein sequence ID" value="PIZ96195.1"/>
    <property type="molecule type" value="Genomic_DNA"/>
</dbReference>
<dbReference type="InterPro" id="IPR001387">
    <property type="entry name" value="Cro/C1-type_HTH"/>
</dbReference>
<evidence type="ECO:0000313" key="2">
    <source>
        <dbReference type="EMBL" id="PIZ96195.1"/>
    </source>
</evidence>
<dbReference type="Pfam" id="PF12844">
    <property type="entry name" value="HTH_19"/>
    <property type="match status" value="1"/>
</dbReference>
<comment type="caution">
    <text evidence="2">The sequence shown here is derived from an EMBL/GenBank/DDBJ whole genome shotgun (WGS) entry which is preliminary data.</text>
</comment>
<proteinExistence type="predicted"/>